<feature type="region of interest" description="Disordered" evidence="1">
    <location>
        <begin position="197"/>
        <end position="221"/>
    </location>
</feature>
<gene>
    <name evidence="5" type="ORF">E8A74_26630</name>
</gene>
<dbReference type="InterPro" id="IPR013229">
    <property type="entry name" value="PEGA"/>
</dbReference>
<evidence type="ECO:0000256" key="1">
    <source>
        <dbReference type="SAM" id="MobiDB-lite"/>
    </source>
</evidence>
<feature type="signal peptide" evidence="3">
    <location>
        <begin position="1"/>
        <end position="24"/>
    </location>
</feature>
<organism evidence="5 6">
    <name type="scientific">Polyangium fumosum</name>
    <dbReference type="NCBI Taxonomy" id="889272"/>
    <lineage>
        <taxon>Bacteria</taxon>
        <taxon>Pseudomonadati</taxon>
        <taxon>Myxococcota</taxon>
        <taxon>Polyangia</taxon>
        <taxon>Polyangiales</taxon>
        <taxon>Polyangiaceae</taxon>
        <taxon>Polyangium</taxon>
    </lineage>
</organism>
<feature type="chain" id="PRO_5020326902" evidence="3">
    <location>
        <begin position="25"/>
        <end position="331"/>
    </location>
</feature>
<dbReference type="Gene3D" id="1.25.40.10">
    <property type="entry name" value="Tetratricopeptide repeat domain"/>
    <property type="match status" value="1"/>
</dbReference>
<evidence type="ECO:0000313" key="6">
    <source>
        <dbReference type="Proteomes" id="UP000309215"/>
    </source>
</evidence>
<reference evidence="5 6" key="1">
    <citation type="submission" date="2019-04" db="EMBL/GenBank/DDBJ databases">
        <authorList>
            <person name="Li Y."/>
            <person name="Wang J."/>
        </authorList>
    </citation>
    <scope>NUCLEOTIDE SEQUENCE [LARGE SCALE GENOMIC DNA]</scope>
    <source>
        <strain evidence="5 6">DSM 14668</strain>
    </source>
</reference>
<dbReference type="Proteomes" id="UP000309215">
    <property type="component" value="Unassembled WGS sequence"/>
</dbReference>
<proteinExistence type="predicted"/>
<accession>A0A4U1J9L1</accession>
<evidence type="ECO:0000256" key="3">
    <source>
        <dbReference type="SAM" id="SignalP"/>
    </source>
</evidence>
<sequence length="331" mass="34364">MRSSILIAIPCALSLALVAPAALAAGPKKQPTKEEMQEAQRRYQRGRELYEDNDFTAALVEIRRAYELAPSYKLLFDIGQICYQLPDYPCALRSFKQYLDEGAGEINPQRRAEVENDVRKLEGRVATLKITTTRPGVEILVDDVVVGKTPLDTPVLVGAGKRKVTARVQGAEPVTRVIEVAGTDVVDVALEVGAGSTAAAPSASDGTNGPGAGPAGEDKGAGRHVPVVPWVITGALAVGTGIVGGLALAKSSEYRSQLDTFGATRATLDASYGTMKNLAIATDVLLGATAVAGVTSLILTLTAGPKGPAKAALVPVHAGVGPGSVWIKGTF</sequence>
<name>A0A4U1J9L1_9BACT</name>
<keyword evidence="3" id="KW-0732">Signal</keyword>
<feature type="domain" description="PEGA" evidence="4">
    <location>
        <begin position="126"/>
        <end position="190"/>
    </location>
</feature>
<dbReference type="Pfam" id="PF08308">
    <property type="entry name" value="PEGA"/>
    <property type="match status" value="1"/>
</dbReference>
<feature type="compositionally biased region" description="Low complexity" evidence="1">
    <location>
        <begin position="197"/>
        <end position="206"/>
    </location>
</feature>
<dbReference type="SUPFAM" id="SSF48452">
    <property type="entry name" value="TPR-like"/>
    <property type="match status" value="1"/>
</dbReference>
<protein>
    <submittedName>
        <fullName evidence="5">PEGA domain-containing protein</fullName>
    </submittedName>
</protein>
<evidence type="ECO:0000313" key="5">
    <source>
        <dbReference type="EMBL" id="TKD03308.1"/>
    </source>
</evidence>
<comment type="caution">
    <text evidence="5">The sequence shown here is derived from an EMBL/GenBank/DDBJ whole genome shotgun (WGS) entry which is preliminary data.</text>
</comment>
<keyword evidence="2" id="KW-0472">Membrane</keyword>
<dbReference type="RefSeq" id="WP_136931893.1">
    <property type="nucleotide sequence ID" value="NZ_SSMQ01000030.1"/>
</dbReference>
<dbReference type="AlphaFoldDB" id="A0A4U1J9L1"/>
<dbReference type="EMBL" id="SSMQ01000030">
    <property type="protein sequence ID" value="TKD03308.1"/>
    <property type="molecule type" value="Genomic_DNA"/>
</dbReference>
<dbReference type="InterPro" id="IPR011990">
    <property type="entry name" value="TPR-like_helical_dom_sf"/>
</dbReference>
<keyword evidence="6" id="KW-1185">Reference proteome</keyword>
<keyword evidence="2" id="KW-0812">Transmembrane</keyword>
<evidence type="ECO:0000259" key="4">
    <source>
        <dbReference type="Pfam" id="PF08308"/>
    </source>
</evidence>
<evidence type="ECO:0000256" key="2">
    <source>
        <dbReference type="SAM" id="Phobius"/>
    </source>
</evidence>
<feature type="transmembrane region" description="Helical" evidence="2">
    <location>
        <begin position="227"/>
        <end position="249"/>
    </location>
</feature>
<keyword evidence="2" id="KW-1133">Transmembrane helix</keyword>
<dbReference type="OrthoDB" id="5507504at2"/>